<feature type="transmembrane region" description="Helical" evidence="5">
    <location>
        <begin position="85"/>
        <end position="111"/>
    </location>
</feature>
<proteinExistence type="predicted"/>
<dbReference type="GO" id="GO:0022857">
    <property type="term" value="F:transmembrane transporter activity"/>
    <property type="evidence" value="ECO:0007669"/>
    <property type="project" value="TreeGrafter"/>
</dbReference>
<reference evidence="6 7" key="1">
    <citation type="journal article" date="2015" name="Genome Biol.">
        <title>Comparative genomics of Steinernema reveals deeply conserved gene regulatory networks.</title>
        <authorList>
            <person name="Dillman A.R."/>
            <person name="Macchietto M."/>
            <person name="Porter C.F."/>
            <person name="Rogers A."/>
            <person name="Williams B."/>
            <person name="Antoshechkin I."/>
            <person name="Lee M.M."/>
            <person name="Goodwin Z."/>
            <person name="Lu X."/>
            <person name="Lewis E.E."/>
            <person name="Goodrich-Blair H."/>
            <person name="Stock S.P."/>
            <person name="Adams B.J."/>
            <person name="Sternberg P.W."/>
            <person name="Mortazavi A."/>
        </authorList>
    </citation>
    <scope>NUCLEOTIDE SEQUENCE [LARGE SCALE GENOMIC DNA]</scope>
    <source>
        <strain evidence="6 7">ALL</strain>
    </source>
</reference>
<accession>A0A4U5ME21</accession>
<evidence type="ECO:0000256" key="3">
    <source>
        <dbReference type="ARBA" id="ARBA00022989"/>
    </source>
</evidence>
<comment type="caution">
    <text evidence="6">The sequence shown here is derived from an EMBL/GenBank/DDBJ whole genome shotgun (WGS) entry which is preliminary data.</text>
</comment>
<name>A0A4U5ME21_STECR</name>
<evidence type="ECO:0000256" key="2">
    <source>
        <dbReference type="ARBA" id="ARBA00022692"/>
    </source>
</evidence>
<keyword evidence="7" id="KW-1185">Reference proteome</keyword>
<keyword evidence="3 5" id="KW-1133">Transmembrane helix</keyword>
<comment type="subcellular location">
    <subcellularLocation>
        <location evidence="1">Membrane</location>
        <topology evidence="1">Multi-pass membrane protein</topology>
    </subcellularLocation>
</comment>
<gene>
    <name evidence="6" type="ORF">L596_023575</name>
</gene>
<evidence type="ECO:0000256" key="1">
    <source>
        <dbReference type="ARBA" id="ARBA00004141"/>
    </source>
</evidence>
<sequence>MLGALSTATSFAIDAFSKKTAYLFITGGLAFFTGGLTPGFRSFLPKLVEKDETARLYTLFSIVMTIWPIIATAILNSIYNHSLAYWPGLAFMVASAYDFFVLFGQLGLHLIMYPSWRRERQQEHLQQE</sequence>
<dbReference type="OrthoDB" id="419734at2759"/>
<evidence type="ECO:0000313" key="7">
    <source>
        <dbReference type="Proteomes" id="UP000298663"/>
    </source>
</evidence>
<organism evidence="6 7">
    <name type="scientific">Steinernema carpocapsae</name>
    <name type="common">Entomopathogenic nematode</name>
    <dbReference type="NCBI Taxonomy" id="34508"/>
    <lineage>
        <taxon>Eukaryota</taxon>
        <taxon>Metazoa</taxon>
        <taxon>Ecdysozoa</taxon>
        <taxon>Nematoda</taxon>
        <taxon>Chromadorea</taxon>
        <taxon>Rhabditida</taxon>
        <taxon>Tylenchina</taxon>
        <taxon>Panagrolaimomorpha</taxon>
        <taxon>Strongyloidoidea</taxon>
        <taxon>Steinernematidae</taxon>
        <taxon>Steinernema</taxon>
    </lineage>
</organism>
<evidence type="ECO:0000256" key="4">
    <source>
        <dbReference type="ARBA" id="ARBA00023136"/>
    </source>
</evidence>
<feature type="transmembrane region" description="Helical" evidence="5">
    <location>
        <begin position="56"/>
        <end position="79"/>
    </location>
</feature>
<feature type="transmembrane region" description="Helical" evidence="5">
    <location>
        <begin position="22"/>
        <end position="44"/>
    </location>
</feature>
<evidence type="ECO:0000256" key="5">
    <source>
        <dbReference type="SAM" id="Phobius"/>
    </source>
</evidence>
<dbReference type="SUPFAM" id="SSF103473">
    <property type="entry name" value="MFS general substrate transporter"/>
    <property type="match status" value="1"/>
</dbReference>
<dbReference type="PANTHER" id="PTHR23507">
    <property type="entry name" value="ZGC:174356"/>
    <property type="match status" value="1"/>
</dbReference>
<dbReference type="GO" id="GO:0016020">
    <property type="term" value="C:membrane"/>
    <property type="evidence" value="ECO:0007669"/>
    <property type="project" value="UniProtKB-SubCell"/>
</dbReference>
<evidence type="ECO:0000313" key="6">
    <source>
        <dbReference type="EMBL" id="TKR67419.1"/>
    </source>
</evidence>
<dbReference type="PANTHER" id="PTHR23507:SF6">
    <property type="entry name" value="PROTON-COUPLED FOLATE TRANSPORTER"/>
    <property type="match status" value="1"/>
</dbReference>
<dbReference type="Proteomes" id="UP000298663">
    <property type="component" value="Unassembled WGS sequence"/>
</dbReference>
<keyword evidence="4 5" id="KW-0472">Membrane</keyword>
<protein>
    <recommendedName>
        <fullName evidence="8">Major facilitator superfamily (MFS) profile domain-containing protein</fullName>
    </recommendedName>
</protein>
<keyword evidence="2 5" id="KW-0812">Transmembrane</keyword>
<dbReference type="EMBL" id="AZBU02000008">
    <property type="protein sequence ID" value="TKR67419.1"/>
    <property type="molecule type" value="Genomic_DNA"/>
</dbReference>
<reference evidence="6 7" key="2">
    <citation type="journal article" date="2019" name="G3 (Bethesda)">
        <title>Hybrid Assembly of the Genome of the Entomopathogenic Nematode Steinernema carpocapsae Identifies the X-Chromosome.</title>
        <authorList>
            <person name="Serra L."/>
            <person name="Macchietto M."/>
            <person name="Macias-Munoz A."/>
            <person name="McGill C.J."/>
            <person name="Rodriguez I.M."/>
            <person name="Rodriguez B."/>
            <person name="Murad R."/>
            <person name="Mortazavi A."/>
        </authorList>
    </citation>
    <scope>NUCLEOTIDE SEQUENCE [LARGE SCALE GENOMIC DNA]</scope>
    <source>
        <strain evidence="6 7">ALL</strain>
    </source>
</reference>
<dbReference type="AlphaFoldDB" id="A0A4U5ME21"/>
<evidence type="ECO:0008006" key="8">
    <source>
        <dbReference type="Google" id="ProtNLM"/>
    </source>
</evidence>
<dbReference type="InterPro" id="IPR036259">
    <property type="entry name" value="MFS_trans_sf"/>
</dbReference>